<evidence type="ECO:0000313" key="2">
    <source>
        <dbReference type="EMBL" id="MCM2388190.1"/>
    </source>
</evidence>
<dbReference type="Proteomes" id="UP001431429">
    <property type="component" value="Unassembled WGS sequence"/>
</dbReference>
<evidence type="ECO:0000313" key="3">
    <source>
        <dbReference type="Proteomes" id="UP001431429"/>
    </source>
</evidence>
<comment type="caution">
    <text evidence="2">The sequence shown here is derived from an EMBL/GenBank/DDBJ whole genome shotgun (WGS) entry which is preliminary data.</text>
</comment>
<keyword evidence="3" id="KW-1185">Reference proteome</keyword>
<dbReference type="RefSeq" id="WP_250918541.1">
    <property type="nucleotide sequence ID" value="NZ_JAMQAW010000007.1"/>
</dbReference>
<reference evidence="2" key="1">
    <citation type="submission" date="2022-06" db="EMBL/GenBank/DDBJ databases">
        <title>Genome public.</title>
        <authorList>
            <person name="Sun Q."/>
        </authorList>
    </citation>
    <scope>NUCLEOTIDE SEQUENCE</scope>
    <source>
        <strain evidence="2">CWNU-1</strain>
    </source>
</reference>
<keyword evidence="1" id="KW-0812">Transmembrane</keyword>
<accession>A0ABT0UJC1</accession>
<keyword evidence="1" id="KW-1133">Transmembrane helix</keyword>
<feature type="transmembrane region" description="Helical" evidence="1">
    <location>
        <begin position="23"/>
        <end position="56"/>
    </location>
</feature>
<name>A0ABT0UJC1_9ACTN</name>
<dbReference type="EMBL" id="JAMQAW010000007">
    <property type="protein sequence ID" value="MCM2388190.1"/>
    <property type="molecule type" value="Genomic_DNA"/>
</dbReference>
<proteinExistence type="predicted"/>
<protein>
    <submittedName>
        <fullName evidence="2">Uncharacterized protein</fullName>
    </submittedName>
</protein>
<gene>
    <name evidence="2" type="ORF">NBG84_07715</name>
</gene>
<evidence type="ECO:0000256" key="1">
    <source>
        <dbReference type="SAM" id="Phobius"/>
    </source>
</evidence>
<organism evidence="2 3">
    <name type="scientific">Streptomyces albipurpureus</name>
    <dbReference type="NCBI Taxonomy" id="2897419"/>
    <lineage>
        <taxon>Bacteria</taxon>
        <taxon>Bacillati</taxon>
        <taxon>Actinomycetota</taxon>
        <taxon>Actinomycetes</taxon>
        <taxon>Kitasatosporales</taxon>
        <taxon>Streptomycetaceae</taxon>
        <taxon>Streptomyces</taxon>
    </lineage>
</organism>
<sequence>MSNPTCGTSCVVPTPLKATEVVVLIVIVIAAAALALAGFQSVGVIVLTAEASVLGVQLLRRLRSSRCTPGSAEA</sequence>
<keyword evidence="1" id="KW-0472">Membrane</keyword>